<feature type="compositionally biased region" description="Basic residues" evidence="1">
    <location>
        <begin position="59"/>
        <end position="79"/>
    </location>
</feature>
<evidence type="ECO:0000256" key="2">
    <source>
        <dbReference type="SAM" id="Phobius"/>
    </source>
</evidence>
<dbReference type="KEGG" id="pfj:MYCFIDRAFT_209367"/>
<proteinExistence type="predicted"/>
<keyword evidence="2" id="KW-0472">Membrane</keyword>
<dbReference type="HOGENOM" id="CLU_247714_0_0_1"/>
<feature type="region of interest" description="Disordered" evidence="1">
    <location>
        <begin position="52"/>
        <end position="169"/>
    </location>
</feature>
<feature type="region of interest" description="Disordered" evidence="1">
    <location>
        <begin position="676"/>
        <end position="777"/>
    </location>
</feature>
<feature type="transmembrane region" description="Helical" evidence="2">
    <location>
        <begin position="1465"/>
        <end position="1486"/>
    </location>
</feature>
<feature type="compositionally biased region" description="Low complexity" evidence="1">
    <location>
        <begin position="735"/>
        <end position="755"/>
    </location>
</feature>
<feature type="compositionally biased region" description="Acidic residues" evidence="1">
    <location>
        <begin position="91"/>
        <end position="123"/>
    </location>
</feature>
<feature type="compositionally biased region" description="Low complexity" evidence="1">
    <location>
        <begin position="1335"/>
        <end position="1350"/>
    </location>
</feature>
<dbReference type="RefSeq" id="XP_007932415.1">
    <property type="nucleotide sequence ID" value="XM_007934224.1"/>
</dbReference>
<keyword evidence="2" id="KW-0812">Transmembrane</keyword>
<feature type="compositionally biased region" description="Basic and acidic residues" evidence="1">
    <location>
        <begin position="713"/>
        <end position="722"/>
    </location>
</feature>
<keyword evidence="4" id="KW-1185">Reference proteome</keyword>
<keyword evidence="2" id="KW-1133">Transmembrane helix</keyword>
<evidence type="ECO:0000313" key="4">
    <source>
        <dbReference type="Proteomes" id="UP000016932"/>
    </source>
</evidence>
<feature type="compositionally biased region" description="Low complexity" evidence="1">
    <location>
        <begin position="134"/>
        <end position="149"/>
    </location>
</feature>
<protein>
    <submittedName>
        <fullName evidence="3">Uncharacterized protein</fullName>
    </submittedName>
</protein>
<sequence length="1521" mass="168831">MKLITSDPYLSARVNSALKKGAKDRNRGAAKRKAALEVVGALESLVKNSNVKVGSGKARLTKTRKAIPRRSRTAKAKLKSTRDDVSTEGSSADEDDQVQSDGEEEDEDEDEDECTNCSEEEGDQSSRAGDDAVTRSSMRRAASAATGTSQHQEEEARHDRRRMLGAPECRLPMRATGELGLRAAEILRRSLHSLYGSCKRWNGIRTNRYQELWLAVHTPLILRHRKPGGLRIIPFRLTSLFSCHPTSPSLRCKIWNGIRTDRRDGDQKIGLGGLRIIPFRLTSPFPCHPTSPFISASLASGRRRLLVVTRTFVFFPNRFPLTRSRTPPFLHTIANHLSGPRFTMAFTQEEAMAFAEKAGYLELRRNNDMYADSDHFRTIREVASEKRSPYHWNWQKARLVVWCRDHGVPVKEVCHADDAVMAEVIAEVYPSKVVLTTQEFEQRKSALSNALEKYGQKWEEDFDKGYHTKESLKYWDPMDLKPALGKRKATSGYGTNSRDICPKQRMTISGSSAMGGTTQVSTSNGILELTITCADAAAQVSADGPRVPSSASVDLMDFEGGRISPGNCLISTAAGLDTAPDSRGGDPGGVLPGSFPSNHGQPDLSFSSGWILTSHISVIHAVETLELQRVTQPQPRGGHVTQHEMQEKKNNRELLAKLEQASALDDEDQALELGRQAGSKAMQERQDDEDQALERERQAESKAMQEWQEEEETQKHQETQDKHSKRGKPGNSHTAKSPRASLLSSRSSPAPSSSAPKKKKEDKKSGGRIAGMPSSQELVRDLTQNLKGLRFEDDLFPVDILPDDCQSVHFSVNEEFKATISEKCSWRRIEVAKRDGIICITPLSSPITHRLKNPSPWFFSLPAALAATNGSQIWIVVEVFLKRILIAPTCQRWDSAEGRINLASKPWRHRCRPMFPLGSLALVEHPPPRLVQLIESRRGPELEGVETVWYRSCDHANQCDERASLEFGDPARKSRSTRSLPPFCCDLPDLTSVLRLQPLVILLPMEADICHLLGDERHLLDPHVLWDQRFGQLAVLFRQKFHGNFVLDPPSVCRLVPPFSPDEVDQAVEQPCRGCRELDPPLPPAWAEAVGMRIHVLFVGRSFTRRPPFALLRVEAVNEFQLFGDLIAPEKPECGEIGDRRMGSIIGSADGEDELTFGPVVGPLGCQSGDQRHGLNDSDIGGVCAGVHGGVTQPKYSGVGGGACVTRRKKSKCHKGVADRLDGAVQWAQEVNRSRHSTFMMVHAWEEEGEKKRASDGQLFALSTTWLEAVVVTAGLTGMHATHAARPGKTALAKGCRRKISRQMLLSAPFSYYRYHQDFIASNNATNTSPDARNSNSTSTTSTSKPTSSSAAHAAQPGACQLHVQAYRPSHLGHHRRSDTVYHCKRCATGRRSWRVVRRIKRASTDLICCFSQKEIIDESCAWRKMGMEVRELGSGGAGAGANIAKVGERSRLSKKEAHCSIQRLILYVSTLFFCLLVMIFIKPALQLPFQHDRSVRGNLLLVSLCYTPLHEIPEPVSMPR</sequence>
<gene>
    <name evidence="3" type="ORF">MYCFIDRAFT_209367</name>
</gene>
<dbReference type="Proteomes" id="UP000016932">
    <property type="component" value="Unassembled WGS sequence"/>
</dbReference>
<reference evidence="3 4" key="1">
    <citation type="journal article" date="2012" name="PLoS Pathog.">
        <title>Diverse lifestyles and strategies of plant pathogenesis encoded in the genomes of eighteen Dothideomycetes fungi.</title>
        <authorList>
            <person name="Ohm R.A."/>
            <person name="Feau N."/>
            <person name="Henrissat B."/>
            <person name="Schoch C.L."/>
            <person name="Horwitz B.A."/>
            <person name="Barry K.W."/>
            <person name="Condon B.J."/>
            <person name="Copeland A.C."/>
            <person name="Dhillon B."/>
            <person name="Glaser F."/>
            <person name="Hesse C.N."/>
            <person name="Kosti I."/>
            <person name="LaButti K."/>
            <person name="Lindquist E.A."/>
            <person name="Lucas S."/>
            <person name="Salamov A.A."/>
            <person name="Bradshaw R.E."/>
            <person name="Ciuffetti L."/>
            <person name="Hamelin R.C."/>
            <person name="Kema G.H.J."/>
            <person name="Lawrence C."/>
            <person name="Scott J.A."/>
            <person name="Spatafora J.W."/>
            <person name="Turgeon B.G."/>
            <person name="de Wit P.J.G.M."/>
            <person name="Zhong S."/>
            <person name="Goodwin S.B."/>
            <person name="Grigoriev I.V."/>
        </authorList>
    </citation>
    <scope>NUCLEOTIDE SEQUENCE [LARGE SCALE GENOMIC DNA]</scope>
    <source>
        <strain evidence="3 4">CIRAD86</strain>
    </source>
</reference>
<feature type="compositionally biased region" description="Polar residues" evidence="1">
    <location>
        <begin position="1324"/>
        <end position="1334"/>
    </location>
</feature>
<name>M2ZXY0_PSEFD</name>
<accession>M2ZXY0</accession>
<feature type="region of interest" description="Disordered" evidence="1">
    <location>
        <begin position="579"/>
        <end position="600"/>
    </location>
</feature>
<organism evidence="3 4">
    <name type="scientific">Pseudocercospora fijiensis (strain CIRAD86)</name>
    <name type="common">Black leaf streak disease fungus</name>
    <name type="synonym">Mycosphaerella fijiensis</name>
    <dbReference type="NCBI Taxonomy" id="383855"/>
    <lineage>
        <taxon>Eukaryota</taxon>
        <taxon>Fungi</taxon>
        <taxon>Dikarya</taxon>
        <taxon>Ascomycota</taxon>
        <taxon>Pezizomycotina</taxon>
        <taxon>Dothideomycetes</taxon>
        <taxon>Dothideomycetidae</taxon>
        <taxon>Mycosphaerellales</taxon>
        <taxon>Mycosphaerellaceae</taxon>
        <taxon>Pseudocercospora</taxon>
    </lineage>
</organism>
<feature type="region of interest" description="Disordered" evidence="1">
    <location>
        <begin position="1324"/>
        <end position="1355"/>
    </location>
</feature>
<dbReference type="GeneID" id="19336777"/>
<dbReference type="VEuPathDB" id="FungiDB:MYCFIDRAFT_209367"/>
<evidence type="ECO:0000256" key="1">
    <source>
        <dbReference type="SAM" id="MobiDB-lite"/>
    </source>
</evidence>
<dbReference type="EMBL" id="KB446572">
    <property type="protein sequence ID" value="EME76976.1"/>
    <property type="molecule type" value="Genomic_DNA"/>
</dbReference>
<evidence type="ECO:0000313" key="3">
    <source>
        <dbReference type="EMBL" id="EME76976.1"/>
    </source>
</evidence>
<dbReference type="OrthoDB" id="10681224at2759"/>